<dbReference type="HAMAP" id="MF_00461">
    <property type="entry name" value="RsxC_RnfC"/>
    <property type="match status" value="1"/>
</dbReference>
<organism evidence="12 13">
    <name type="scientific">Shewanella avicenniae</name>
    <dbReference type="NCBI Taxonomy" id="2814294"/>
    <lineage>
        <taxon>Bacteria</taxon>
        <taxon>Pseudomonadati</taxon>
        <taxon>Pseudomonadota</taxon>
        <taxon>Gammaproteobacteria</taxon>
        <taxon>Alteromonadales</taxon>
        <taxon>Shewanellaceae</taxon>
        <taxon>Shewanella</taxon>
    </lineage>
</organism>
<feature type="binding site" evidence="8">
    <location>
        <position position="361"/>
    </location>
    <ligand>
        <name>[4Fe-4S] cluster</name>
        <dbReference type="ChEBI" id="CHEBI:49883"/>
        <label>1</label>
    </ligand>
</feature>
<evidence type="ECO:0000256" key="3">
    <source>
        <dbReference type="ARBA" id="ARBA00022723"/>
    </source>
</evidence>
<keyword evidence="8" id="KW-1278">Translocase</keyword>
<dbReference type="Gene3D" id="3.30.70.20">
    <property type="match status" value="1"/>
</dbReference>
<dbReference type="EMBL" id="CP071503">
    <property type="protein sequence ID" value="QSX35445.1"/>
    <property type="molecule type" value="Genomic_DNA"/>
</dbReference>
<keyword evidence="5 8" id="KW-0249">Electron transport</keyword>
<evidence type="ECO:0000256" key="5">
    <source>
        <dbReference type="ARBA" id="ARBA00022982"/>
    </source>
</evidence>
<evidence type="ECO:0000256" key="4">
    <source>
        <dbReference type="ARBA" id="ARBA00022737"/>
    </source>
</evidence>
<keyword evidence="8" id="KW-1003">Cell membrane</keyword>
<dbReference type="NCBIfam" id="NF003454">
    <property type="entry name" value="PRK05035.1"/>
    <property type="match status" value="1"/>
</dbReference>
<dbReference type="SUPFAM" id="SSF142019">
    <property type="entry name" value="Nqo1 FMN-binding domain-like"/>
    <property type="match status" value="1"/>
</dbReference>
<evidence type="ECO:0000256" key="2">
    <source>
        <dbReference type="ARBA" id="ARBA00022485"/>
    </source>
</evidence>
<dbReference type="InterPro" id="IPR017896">
    <property type="entry name" value="4Fe4S_Fe-S-bd"/>
</dbReference>
<comment type="function">
    <text evidence="8">Part of a membrane-bound complex that couples electron transfer with translocation of ions across the membrane.</text>
</comment>
<dbReference type="InterPro" id="IPR010208">
    <property type="entry name" value="Ion_transpt_RnfC/RsxC"/>
</dbReference>
<dbReference type="Gene3D" id="3.40.50.11540">
    <property type="entry name" value="NADH-ubiquinone oxidoreductase 51kDa subunit"/>
    <property type="match status" value="1"/>
</dbReference>
<comment type="subunit">
    <text evidence="8">The complex is composed of six subunits: RnfA, RnfB, RnfC, RnfD, RnfE and RnfG.</text>
</comment>
<dbReference type="InterPro" id="IPR011538">
    <property type="entry name" value="Nuo51_FMN-bd"/>
</dbReference>
<sequence length="837" mass="87805">MKHLSNQTPVARLPLAKQFYIPVPQVGDSALLTVKVGERVLKGQPLTKSAGAMFVAAHAPTSGVVSAIAPHASNHASALPELTCIIDADGEDQALQFQTADAKQLSKEQILGRIRDAGIAGMGGAMFPSHIKLRPAAKIELLIINGVECEPYITADDRLMREHAANIVAGIEIIQQLIGARRIVIAIEDNKAEAAKAMATAISQSAELKPIALVRVIPTKYPSGGEKQLIQIITGKEVPSGTIPAQLGIVVHNVGTAYAIRDAVVEGKPLIERVVTVTGGNIEQNGNYWLPIGTPVNHVLQQLKLRSNKQVEVIVGGPMMGYTLPDADVPVLKGTNCLLLPKRNELSSGNYERACIRCGECAQVCPASLLPQQLYWHAKAEEYDKANSFNLQDCIECGCCAFVCPSDIPLVQYYRVAKAAIRKDRAEKVQAEQAKIRYEARLERLEQERLEREAKAKEASERRKAAMSGDQKDAVAAALARVQAKKQVQLSDAAVVEPPSNDAIAAAVARAKAKKLQTAETSVVQSNTESDVTSDVTDDKKAQIAAAIARAKAKKSQSTDEVADSAVADSEAIKAETGAASDTKQAQIAAAVARAKAKKAALAAEPQPTETNDVPATEPVPPTIDDKQAKIAAAVARAKAKKAVQVSCDDTADAESTTQLDTAENSAAVNEAAIPADDKQAKIAAAVARAKAKKTANAQPSTEQTPSASPAQSALATTTESDDARAHTPVSANDNAAVADEASAPADTGEMVNAKQARIAAAVAKAKAKKAAEQANAAMAAEHVTPATDNSGSAIEAAEAPVVEVNEADAKQARIAAAVAKAKAKKAAERAEKENQS</sequence>
<comment type="similarity">
    <text evidence="8">Belongs to the 4Fe4S bacterial-type ferredoxin family. RnfC subfamily.</text>
</comment>
<feature type="region of interest" description="Disordered" evidence="10">
    <location>
        <begin position="686"/>
        <end position="752"/>
    </location>
</feature>
<dbReference type="InterPro" id="IPR037225">
    <property type="entry name" value="Nuo51_FMN-bd_sf"/>
</dbReference>
<keyword evidence="4 8" id="KW-0677">Repeat</keyword>
<evidence type="ECO:0000256" key="6">
    <source>
        <dbReference type="ARBA" id="ARBA00023004"/>
    </source>
</evidence>
<keyword evidence="6 8" id="KW-0408">Iron</keyword>
<feature type="binding site" evidence="8">
    <location>
        <position position="365"/>
    </location>
    <ligand>
        <name>[4Fe-4S] cluster</name>
        <dbReference type="ChEBI" id="CHEBI:49883"/>
        <label>2</label>
    </ligand>
</feature>
<feature type="coiled-coil region" evidence="9">
    <location>
        <begin position="428"/>
        <end position="462"/>
    </location>
</feature>
<protein>
    <recommendedName>
        <fullName evidence="8">Ion-translocating oxidoreductase complex subunit C</fullName>
        <ecNumber evidence="8">7.-.-.-</ecNumber>
    </recommendedName>
    <alternativeName>
        <fullName evidence="8">Rnf electron transport complex subunit C</fullName>
    </alternativeName>
</protein>
<dbReference type="Pfam" id="PF01512">
    <property type="entry name" value="Complex1_51K"/>
    <property type="match status" value="1"/>
</dbReference>
<dbReference type="InterPro" id="IPR017900">
    <property type="entry name" value="4Fe4S_Fe_S_CS"/>
</dbReference>
<dbReference type="EC" id="7.-.-.-" evidence="8"/>
<feature type="binding site" evidence="8">
    <location>
        <position position="358"/>
    </location>
    <ligand>
        <name>[4Fe-4S] cluster</name>
        <dbReference type="ChEBI" id="CHEBI:49883"/>
        <label>1</label>
    </ligand>
</feature>
<evidence type="ECO:0000259" key="11">
    <source>
        <dbReference type="PROSITE" id="PS51379"/>
    </source>
</evidence>
<keyword evidence="2 8" id="KW-0004">4Fe-4S</keyword>
<dbReference type="PROSITE" id="PS00198">
    <property type="entry name" value="4FE4S_FER_1"/>
    <property type="match status" value="1"/>
</dbReference>
<evidence type="ECO:0000256" key="1">
    <source>
        <dbReference type="ARBA" id="ARBA00022448"/>
    </source>
</evidence>
<evidence type="ECO:0000313" key="12">
    <source>
        <dbReference type="EMBL" id="QSX35445.1"/>
    </source>
</evidence>
<feature type="domain" description="4Fe-4S ferredoxin-type" evidence="11">
    <location>
        <begin position="344"/>
        <end position="375"/>
    </location>
</feature>
<evidence type="ECO:0000256" key="10">
    <source>
        <dbReference type="SAM" id="MobiDB-lite"/>
    </source>
</evidence>
<feature type="compositionally biased region" description="Polar residues" evidence="10">
    <location>
        <begin position="699"/>
        <end position="719"/>
    </location>
</feature>
<feature type="compositionally biased region" description="Low complexity" evidence="10">
    <location>
        <begin position="729"/>
        <end position="746"/>
    </location>
</feature>
<comment type="cofactor">
    <cofactor evidence="8">
        <name>[4Fe-4S] cluster</name>
        <dbReference type="ChEBI" id="CHEBI:49883"/>
    </cofactor>
    <text evidence="8">Binds 2 [4Fe-4S] clusters per subunit.</text>
</comment>
<keyword evidence="13" id="KW-1185">Reference proteome</keyword>
<comment type="subcellular location">
    <subcellularLocation>
        <location evidence="8">Cell inner membrane</location>
        <topology evidence="8">Peripheral membrane protein</topology>
    </subcellularLocation>
</comment>
<reference evidence="12 13" key="1">
    <citation type="submission" date="2021-03" db="EMBL/GenBank/DDBJ databases">
        <title>Novel species identification of genus Shewanella.</title>
        <authorList>
            <person name="Liu G."/>
            <person name="Zhang Q."/>
        </authorList>
    </citation>
    <scope>NUCLEOTIDE SEQUENCE [LARGE SCALE GENOMIC DNA]</scope>
    <source>
        <strain evidence="12 13">FJAT-51800</strain>
    </source>
</reference>
<dbReference type="Pfam" id="PF13375">
    <property type="entry name" value="RnfC_N"/>
    <property type="match status" value="1"/>
</dbReference>
<dbReference type="Proteomes" id="UP000662770">
    <property type="component" value="Chromosome"/>
</dbReference>
<feature type="binding site" evidence="8">
    <location>
        <position position="404"/>
    </location>
    <ligand>
        <name>[4Fe-4S] cluster</name>
        <dbReference type="ChEBI" id="CHEBI:49883"/>
        <label>1</label>
    </ligand>
</feature>
<evidence type="ECO:0000256" key="8">
    <source>
        <dbReference type="HAMAP-Rule" id="MF_00461"/>
    </source>
</evidence>
<feature type="binding site" evidence="8">
    <location>
        <position position="400"/>
    </location>
    <ligand>
        <name>[4Fe-4S] cluster</name>
        <dbReference type="ChEBI" id="CHEBI:49883"/>
        <label>2</label>
    </ligand>
</feature>
<keyword evidence="8" id="KW-0472">Membrane</keyword>
<feature type="binding site" evidence="8">
    <location>
        <position position="394"/>
    </location>
    <ligand>
        <name>[4Fe-4S] cluster</name>
        <dbReference type="ChEBI" id="CHEBI:49883"/>
        <label>2</label>
    </ligand>
</feature>
<keyword evidence="7 8" id="KW-0411">Iron-sulfur</keyword>
<accession>A0ABX7QX25</accession>
<dbReference type="SUPFAM" id="SSF46548">
    <property type="entry name" value="alpha-helical ferredoxin"/>
    <property type="match status" value="1"/>
</dbReference>
<evidence type="ECO:0000256" key="7">
    <source>
        <dbReference type="ARBA" id="ARBA00023014"/>
    </source>
</evidence>
<dbReference type="PROSITE" id="PS51379">
    <property type="entry name" value="4FE4S_FER_2"/>
    <property type="match status" value="2"/>
</dbReference>
<feature type="compositionally biased region" description="Polar residues" evidence="10">
    <location>
        <begin position="654"/>
        <end position="665"/>
    </location>
</feature>
<keyword evidence="9" id="KW-0175">Coiled coil</keyword>
<dbReference type="Pfam" id="PF12838">
    <property type="entry name" value="Fer4_7"/>
    <property type="match status" value="1"/>
</dbReference>
<keyword evidence="1 8" id="KW-0813">Transport</keyword>
<dbReference type="PANTHER" id="PTHR43034:SF2">
    <property type="entry name" value="ION-TRANSLOCATING OXIDOREDUCTASE COMPLEX SUBUNIT C"/>
    <property type="match status" value="1"/>
</dbReference>
<keyword evidence="3 8" id="KW-0479">Metal-binding</keyword>
<feature type="binding site" evidence="8">
    <location>
        <position position="397"/>
    </location>
    <ligand>
        <name>[4Fe-4S] cluster</name>
        <dbReference type="ChEBI" id="CHEBI:49883"/>
        <label>2</label>
    </ligand>
</feature>
<gene>
    <name evidence="12" type="primary">rsxC</name>
    <name evidence="8" type="synonym">rnfC</name>
    <name evidence="12" type="ORF">JYB87_07970</name>
</gene>
<proteinExistence type="inferred from homology"/>
<name>A0ABX7QX25_9GAMM</name>
<feature type="domain" description="4Fe-4S ferredoxin-type" evidence="11">
    <location>
        <begin position="385"/>
        <end position="414"/>
    </location>
</feature>
<feature type="region of interest" description="Disordered" evidence="10">
    <location>
        <begin position="601"/>
        <end position="623"/>
    </location>
</feature>
<dbReference type="PANTHER" id="PTHR43034">
    <property type="entry name" value="ION-TRANSLOCATING OXIDOREDUCTASE COMPLEX SUBUNIT C"/>
    <property type="match status" value="1"/>
</dbReference>
<dbReference type="InterPro" id="IPR026902">
    <property type="entry name" value="RnfC_N"/>
</dbReference>
<evidence type="ECO:0000313" key="13">
    <source>
        <dbReference type="Proteomes" id="UP000662770"/>
    </source>
</evidence>
<feature type="binding site" evidence="8">
    <location>
        <position position="355"/>
    </location>
    <ligand>
        <name>[4Fe-4S] cluster</name>
        <dbReference type="ChEBI" id="CHEBI:49883"/>
        <label>1</label>
    </ligand>
</feature>
<evidence type="ECO:0000256" key="9">
    <source>
        <dbReference type="SAM" id="Coils"/>
    </source>
</evidence>
<feature type="region of interest" description="Disordered" evidence="10">
    <location>
        <begin position="642"/>
        <end position="665"/>
    </location>
</feature>
<keyword evidence="8" id="KW-0997">Cell inner membrane</keyword>
<dbReference type="NCBIfam" id="TIGR01945">
    <property type="entry name" value="rnfC"/>
    <property type="match status" value="1"/>
</dbReference>